<comment type="cofactor">
    <cofactor evidence="9">
        <name>Zn(2+)</name>
        <dbReference type="ChEBI" id="CHEBI:29105"/>
    </cofactor>
    <text evidence="9">Binds 1 zinc ion per subunit.</text>
</comment>
<feature type="transmembrane region" description="Helical" evidence="9">
    <location>
        <begin position="9"/>
        <end position="26"/>
    </location>
</feature>
<dbReference type="InterPro" id="IPR050928">
    <property type="entry name" value="ATP-dep_Zn_Metalloprotease"/>
</dbReference>
<organism evidence="13 14">
    <name type="scientific">Gemelliphila asaccharolytica</name>
    <dbReference type="NCBI Taxonomy" id="502393"/>
    <lineage>
        <taxon>Bacteria</taxon>
        <taxon>Bacillati</taxon>
        <taxon>Bacillota</taxon>
        <taxon>Bacilli</taxon>
        <taxon>Bacillales</taxon>
        <taxon>Gemellaceae</taxon>
        <taxon>Gemelliphila</taxon>
    </lineage>
</organism>
<evidence type="ECO:0000256" key="11">
    <source>
        <dbReference type="SAM" id="MobiDB-lite"/>
    </source>
</evidence>
<keyword evidence="4 9" id="KW-0547">Nucleotide-binding</keyword>
<comment type="similarity">
    <text evidence="1 9">In the C-terminal section; belongs to the peptidase M41 family.</text>
</comment>
<dbReference type="EC" id="3.4.24.-" evidence="9"/>
<name>A0ABR5TMF2_9BACL</name>
<dbReference type="SUPFAM" id="SSF52540">
    <property type="entry name" value="P-loop containing nucleoside triphosphate hydrolases"/>
    <property type="match status" value="1"/>
</dbReference>
<evidence type="ECO:0000256" key="3">
    <source>
        <dbReference type="ARBA" id="ARBA00022723"/>
    </source>
</evidence>
<dbReference type="InterPro" id="IPR003959">
    <property type="entry name" value="ATPase_AAA_core"/>
</dbReference>
<dbReference type="InterPro" id="IPR003960">
    <property type="entry name" value="ATPase_AAA_CS"/>
</dbReference>
<evidence type="ECO:0000256" key="7">
    <source>
        <dbReference type="ARBA" id="ARBA00022840"/>
    </source>
</evidence>
<keyword evidence="2 9" id="KW-0645">Protease</keyword>
<dbReference type="PANTHER" id="PTHR43655">
    <property type="entry name" value="ATP-DEPENDENT PROTEASE"/>
    <property type="match status" value="1"/>
</dbReference>
<feature type="binding site" evidence="9">
    <location>
        <begin position="207"/>
        <end position="214"/>
    </location>
    <ligand>
        <name>ATP</name>
        <dbReference type="ChEBI" id="CHEBI:30616"/>
    </ligand>
</feature>
<dbReference type="Gene3D" id="3.30.720.210">
    <property type="match status" value="1"/>
</dbReference>
<dbReference type="Proteomes" id="UP000070467">
    <property type="component" value="Unassembled WGS sequence"/>
</dbReference>
<dbReference type="Pfam" id="PF00004">
    <property type="entry name" value="AAA"/>
    <property type="match status" value="1"/>
</dbReference>
<dbReference type="SUPFAM" id="SSF140990">
    <property type="entry name" value="FtsH protease domain-like"/>
    <property type="match status" value="1"/>
</dbReference>
<keyword evidence="9" id="KW-1133">Transmembrane helix</keyword>
<reference evidence="13 14" key="1">
    <citation type="submission" date="2016-01" db="EMBL/GenBank/DDBJ databases">
        <authorList>
            <person name="Mitreva M."/>
            <person name="Pepin K.H."/>
            <person name="Mihindukulasuriya K.A."/>
            <person name="Fulton R."/>
            <person name="Fronick C."/>
            <person name="O'Laughlin M."/>
            <person name="Miner T."/>
            <person name="Herter B."/>
            <person name="Rosa B.A."/>
            <person name="Cordes M."/>
            <person name="Tomlinson C."/>
            <person name="Wollam A."/>
            <person name="Palsikar V.B."/>
            <person name="Mardis E.R."/>
            <person name="Wilson R.K."/>
        </authorList>
    </citation>
    <scope>NUCLEOTIDE SEQUENCE [LARGE SCALE GENOMIC DNA]</scope>
    <source>
        <strain evidence="13 14">KA00071</strain>
    </source>
</reference>
<feature type="active site" evidence="9">
    <location>
        <position position="430"/>
    </location>
</feature>
<evidence type="ECO:0000256" key="5">
    <source>
        <dbReference type="ARBA" id="ARBA00022801"/>
    </source>
</evidence>
<feature type="transmembrane region" description="Helical" evidence="9">
    <location>
        <begin position="113"/>
        <end position="135"/>
    </location>
</feature>
<keyword evidence="8 9" id="KW-0482">Metalloprotease</keyword>
<accession>A0ABR5TMF2</accession>
<dbReference type="PANTHER" id="PTHR43655:SF2">
    <property type="entry name" value="AFG3 LIKE MATRIX AAA PEPTIDASE SUBUNIT 2, ISOFORM A"/>
    <property type="match status" value="1"/>
</dbReference>
<feature type="binding site" evidence="9">
    <location>
        <position position="429"/>
    </location>
    <ligand>
        <name>Zn(2+)</name>
        <dbReference type="ChEBI" id="CHEBI:29105"/>
        <note>catalytic</note>
    </ligand>
</feature>
<evidence type="ECO:0000256" key="1">
    <source>
        <dbReference type="ARBA" id="ARBA00010044"/>
    </source>
</evidence>
<evidence type="ECO:0000256" key="4">
    <source>
        <dbReference type="ARBA" id="ARBA00022741"/>
    </source>
</evidence>
<dbReference type="Pfam" id="PF17862">
    <property type="entry name" value="AAA_lid_3"/>
    <property type="match status" value="1"/>
</dbReference>
<comment type="function">
    <text evidence="9">Acts as a processive, ATP-dependent zinc metallopeptidase for both cytoplasmic and membrane proteins. Plays a role in the quality control of integral membrane proteins.</text>
</comment>
<dbReference type="Pfam" id="PF06480">
    <property type="entry name" value="FtsH_ext"/>
    <property type="match status" value="1"/>
</dbReference>
<keyword evidence="9" id="KW-1003">Cell membrane</keyword>
<dbReference type="NCBIfam" id="TIGR01241">
    <property type="entry name" value="FtsH_fam"/>
    <property type="match status" value="1"/>
</dbReference>
<evidence type="ECO:0000313" key="13">
    <source>
        <dbReference type="EMBL" id="KXB58364.1"/>
    </source>
</evidence>
<dbReference type="Gene3D" id="3.40.50.300">
    <property type="entry name" value="P-loop containing nucleotide triphosphate hydrolases"/>
    <property type="match status" value="1"/>
</dbReference>
<keyword evidence="6 9" id="KW-0862">Zinc</keyword>
<evidence type="ECO:0000256" key="6">
    <source>
        <dbReference type="ARBA" id="ARBA00022833"/>
    </source>
</evidence>
<protein>
    <recommendedName>
        <fullName evidence="9">ATP-dependent zinc metalloprotease FtsH</fullName>
        <ecNumber evidence="9">3.4.24.-</ecNumber>
    </recommendedName>
</protein>
<proteinExistence type="inferred from homology"/>
<dbReference type="HAMAP" id="MF_01458">
    <property type="entry name" value="FtsH"/>
    <property type="match status" value="1"/>
</dbReference>
<keyword evidence="5 9" id="KW-0378">Hydrolase</keyword>
<sequence>MKNKKQRPTLAILAMILLAIGIFAFWQKDLPGSVENISYSTLVQKLDENQLQDVTIQQSDDTFTVKGKYKDSDKSFKTTISTQDKTIFETFYNKAKEKNIGNLEIKPADKTNAIISIIGNVVPFIIMIGLLFFFMSQMQGGGGGKIMNFQKSKAKKVDGDDAKVTFKDVAGCDEEKQELAEMVEFLKDHRKFTKMGAKIPKGVLLEGPPGTGKTLLARAVAGEAKVPFFSISGSDFVEMFVGVGASRVRDLFKEAVKNAPCIVFIDEIDAVGRKRGSGVGGGNDEREQTLNQLLVEMDGFEGDKGIIVIAATNRADILDNALRRPGRFDRQIKVSTPDVRGREAILKVHAKGKPLAKDIELRRMAEKTPGFSGADLANLLNEAALLAARENKKVIEKEDLDEAMDRVIGGPAKRSRLYSPQEKRLVAYHEAGHAIIGMVLDSADKVQKVTIIPRGDAGGYNLMIPEEEKYFMTKTDLTHKICGLLGGRAAEQVFFKEISTGAHNDFEKVTSIARAMVTEYGMSDKIGPLQFPYNDPYSGRQLASTGNYSEEILKEIDKEVREIVSTNYSKVLHIIETNKEKLSLIAETLIKVETIDRKEIVSLYEFSLMPDDLNEEQKEKLDKIVNKKYYEQKAREEEEKAKENASLDESKAKEKTSLDESKAKEEISDKEKSEVKDENKENFSDEENSK</sequence>
<keyword evidence="9" id="KW-0812">Transmembrane</keyword>
<keyword evidence="9" id="KW-0472">Membrane</keyword>
<feature type="region of interest" description="Disordered" evidence="11">
    <location>
        <begin position="632"/>
        <end position="690"/>
    </location>
</feature>
<dbReference type="InterPro" id="IPR011546">
    <property type="entry name" value="Pept_M41_FtsH_extracell"/>
</dbReference>
<comment type="caution">
    <text evidence="13">The sequence shown here is derived from an EMBL/GenBank/DDBJ whole genome shotgun (WGS) entry which is preliminary data.</text>
</comment>
<keyword evidence="14" id="KW-1185">Reference proteome</keyword>
<evidence type="ECO:0000259" key="12">
    <source>
        <dbReference type="SMART" id="SM00382"/>
    </source>
</evidence>
<dbReference type="SMART" id="SM00382">
    <property type="entry name" value="AAA"/>
    <property type="match status" value="1"/>
</dbReference>
<feature type="domain" description="AAA+ ATPase" evidence="12">
    <location>
        <begin position="199"/>
        <end position="338"/>
    </location>
</feature>
<evidence type="ECO:0000313" key="14">
    <source>
        <dbReference type="Proteomes" id="UP000070467"/>
    </source>
</evidence>
<evidence type="ECO:0000256" key="2">
    <source>
        <dbReference type="ARBA" id="ARBA00022670"/>
    </source>
</evidence>
<dbReference type="Gene3D" id="1.10.8.60">
    <property type="match status" value="1"/>
</dbReference>
<dbReference type="CDD" id="cd19501">
    <property type="entry name" value="RecA-like_FtsH"/>
    <property type="match status" value="1"/>
</dbReference>
<feature type="binding site" evidence="9">
    <location>
        <position position="433"/>
    </location>
    <ligand>
        <name>Zn(2+)</name>
        <dbReference type="ChEBI" id="CHEBI:29105"/>
        <note>catalytic</note>
    </ligand>
</feature>
<keyword evidence="3 9" id="KW-0479">Metal-binding</keyword>
<keyword evidence="7 9" id="KW-0067">ATP-binding</keyword>
<comment type="subunit">
    <text evidence="9">Homohexamer.</text>
</comment>
<dbReference type="InterPro" id="IPR003593">
    <property type="entry name" value="AAA+_ATPase"/>
</dbReference>
<evidence type="ECO:0000256" key="9">
    <source>
        <dbReference type="HAMAP-Rule" id="MF_01458"/>
    </source>
</evidence>
<gene>
    <name evidence="9" type="primary">ftsH</name>
    <name evidence="13" type="ORF">HMPREF1871_00519</name>
</gene>
<comment type="similarity">
    <text evidence="10">Belongs to the AAA ATPase family.</text>
</comment>
<comment type="subcellular location">
    <subcellularLocation>
        <location evidence="9">Cell membrane</location>
        <topology evidence="9">Multi-pass membrane protein</topology>
        <orientation evidence="9">Cytoplasmic side</orientation>
    </subcellularLocation>
</comment>
<dbReference type="Gene3D" id="1.20.58.760">
    <property type="entry name" value="Peptidase M41"/>
    <property type="match status" value="1"/>
</dbReference>
<evidence type="ECO:0000256" key="10">
    <source>
        <dbReference type="RuleBase" id="RU003651"/>
    </source>
</evidence>
<dbReference type="EMBL" id="LSDB01000016">
    <property type="protein sequence ID" value="KXB58364.1"/>
    <property type="molecule type" value="Genomic_DNA"/>
</dbReference>
<feature type="binding site" evidence="9">
    <location>
        <position position="505"/>
    </location>
    <ligand>
        <name>Zn(2+)</name>
        <dbReference type="ChEBI" id="CHEBI:29105"/>
        <note>catalytic</note>
    </ligand>
</feature>
<dbReference type="RefSeq" id="WP_066129687.1">
    <property type="nucleotide sequence ID" value="NZ_KQ959869.1"/>
</dbReference>
<dbReference type="PROSITE" id="PS00674">
    <property type="entry name" value="AAA"/>
    <property type="match status" value="1"/>
</dbReference>
<dbReference type="InterPro" id="IPR037219">
    <property type="entry name" value="Peptidase_M41-like"/>
</dbReference>
<dbReference type="InterPro" id="IPR000642">
    <property type="entry name" value="Peptidase_M41"/>
</dbReference>
<dbReference type="PROSITE" id="PS00430">
    <property type="entry name" value="TONB_DEPENDENT_REC_1"/>
    <property type="match status" value="1"/>
</dbReference>
<dbReference type="InterPro" id="IPR010916">
    <property type="entry name" value="TonB_box_CS"/>
</dbReference>
<dbReference type="InterPro" id="IPR041569">
    <property type="entry name" value="AAA_lid_3"/>
</dbReference>
<comment type="similarity">
    <text evidence="9">In the central section; belongs to the AAA ATPase family.</text>
</comment>
<dbReference type="Pfam" id="PF01434">
    <property type="entry name" value="Peptidase_M41"/>
    <property type="match status" value="1"/>
</dbReference>
<dbReference type="InterPro" id="IPR005936">
    <property type="entry name" value="FtsH"/>
</dbReference>
<dbReference type="InterPro" id="IPR027417">
    <property type="entry name" value="P-loop_NTPase"/>
</dbReference>
<evidence type="ECO:0000256" key="8">
    <source>
        <dbReference type="ARBA" id="ARBA00023049"/>
    </source>
</evidence>